<dbReference type="RefSeq" id="WP_344043699.1">
    <property type="nucleotide sequence ID" value="NZ_BAAAKE010000050.1"/>
</dbReference>
<evidence type="ECO:0000313" key="3">
    <source>
        <dbReference type="Proteomes" id="UP001595833"/>
    </source>
</evidence>
<accession>A0ABV9YDM9</accession>
<gene>
    <name evidence="2" type="ORF">ACFPFM_38930</name>
</gene>
<keyword evidence="1" id="KW-0812">Transmembrane</keyword>
<feature type="transmembrane region" description="Helical" evidence="1">
    <location>
        <begin position="33"/>
        <end position="56"/>
    </location>
</feature>
<evidence type="ECO:0000313" key="2">
    <source>
        <dbReference type="EMBL" id="MFC5059727.1"/>
    </source>
</evidence>
<sequence>MLPAQGIASGLLEEGGDPGASCGRAGLMTGRAFLIFLGAALLTVPLVLVAGFGAWFCAAQFVQPPMAGAVAVGTMVAAFVPACMTAVKFLDRLIE</sequence>
<feature type="transmembrane region" description="Helical" evidence="1">
    <location>
        <begin position="68"/>
        <end position="90"/>
    </location>
</feature>
<dbReference type="Proteomes" id="UP001595833">
    <property type="component" value="Unassembled WGS sequence"/>
</dbReference>
<name>A0ABV9YDM9_9PSEU</name>
<organism evidence="2 3">
    <name type="scientific">Saccharothrix xinjiangensis</name>
    <dbReference type="NCBI Taxonomy" id="204798"/>
    <lineage>
        <taxon>Bacteria</taxon>
        <taxon>Bacillati</taxon>
        <taxon>Actinomycetota</taxon>
        <taxon>Actinomycetes</taxon>
        <taxon>Pseudonocardiales</taxon>
        <taxon>Pseudonocardiaceae</taxon>
        <taxon>Saccharothrix</taxon>
    </lineage>
</organism>
<protein>
    <submittedName>
        <fullName evidence="2">Uncharacterized protein</fullName>
    </submittedName>
</protein>
<comment type="caution">
    <text evidence="2">The sequence shown here is derived from an EMBL/GenBank/DDBJ whole genome shotgun (WGS) entry which is preliminary data.</text>
</comment>
<evidence type="ECO:0000256" key="1">
    <source>
        <dbReference type="SAM" id="Phobius"/>
    </source>
</evidence>
<proteinExistence type="predicted"/>
<dbReference type="EMBL" id="JBHSJB010000044">
    <property type="protein sequence ID" value="MFC5059727.1"/>
    <property type="molecule type" value="Genomic_DNA"/>
</dbReference>
<keyword evidence="1" id="KW-1133">Transmembrane helix</keyword>
<keyword evidence="1" id="KW-0472">Membrane</keyword>
<keyword evidence="3" id="KW-1185">Reference proteome</keyword>
<reference evidence="3" key="1">
    <citation type="journal article" date="2019" name="Int. J. Syst. Evol. Microbiol.">
        <title>The Global Catalogue of Microorganisms (GCM) 10K type strain sequencing project: providing services to taxonomists for standard genome sequencing and annotation.</title>
        <authorList>
            <consortium name="The Broad Institute Genomics Platform"/>
            <consortium name="The Broad Institute Genome Sequencing Center for Infectious Disease"/>
            <person name="Wu L."/>
            <person name="Ma J."/>
        </authorList>
    </citation>
    <scope>NUCLEOTIDE SEQUENCE [LARGE SCALE GENOMIC DNA]</scope>
    <source>
        <strain evidence="3">KCTC 12848</strain>
    </source>
</reference>